<proteinExistence type="predicted"/>
<protein>
    <recommendedName>
        <fullName evidence="2">precorrin-2 dehydrogenase</fullName>
        <ecNumber evidence="2">1.3.1.76</ecNumber>
    </recommendedName>
</protein>
<keyword evidence="8" id="KW-1185">Reference proteome</keyword>
<dbReference type="InterPro" id="IPR006367">
    <property type="entry name" value="Sirohaem_synthase_N"/>
</dbReference>
<evidence type="ECO:0000256" key="3">
    <source>
        <dbReference type="ARBA" id="ARBA00023002"/>
    </source>
</evidence>
<keyword evidence="4" id="KW-0520">NAD</keyword>
<dbReference type="Gene3D" id="3.30.160.110">
    <property type="entry name" value="Siroheme synthase, domain 2"/>
    <property type="match status" value="1"/>
</dbReference>
<evidence type="ECO:0000256" key="5">
    <source>
        <dbReference type="ARBA" id="ARBA00023244"/>
    </source>
</evidence>
<gene>
    <name evidence="7" type="ORF">ABS767_05070</name>
</gene>
<dbReference type="Pfam" id="PF13241">
    <property type="entry name" value="NAD_binding_7"/>
    <property type="match status" value="1"/>
</dbReference>
<comment type="catalytic activity">
    <reaction evidence="6">
        <text>precorrin-2 + NAD(+) = sirohydrochlorin + NADH + 2 H(+)</text>
        <dbReference type="Rhea" id="RHEA:15613"/>
        <dbReference type="ChEBI" id="CHEBI:15378"/>
        <dbReference type="ChEBI" id="CHEBI:57540"/>
        <dbReference type="ChEBI" id="CHEBI:57945"/>
        <dbReference type="ChEBI" id="CHEBI:58351"/>
        <dbReference type="ChEBI" id="CHEBI:58827"/>
        <dbReference type="EC" id="1.3.1.76"/>
    </reaction>
</comment>
<evidence type="ECO:0000256" key="6">
    <source>
        <dbReference type="ARBA" id="ARBA00047561"/>
    </source>
</evidence>
<reference evidence="7 8" key="1">
    <citation type="submission" date="2024-06" db="EMBL/GenBank/DDBJ databases">
        <authorList>
            <person name="Kaempfer P."/>
            <person name="Viver T."/>
        </authorList>
    </citation>
    <scope>NUCLEOTIDE SEQUENCE [LARGE SCALE GENOMIC DNA]</scope>
    <source>
        <strain evidence="7 8">ST-64</strain>
    </source>
</reference>
<organism evidence="7 8">
    <name type="scientific">Sphingomonas plantiphila</name>
    <dbReference type="NCBI Taxonomy" id="3163295"/>
    <lineage>
        <taxon>Bacteria</taxon>
        <taxon>Pseudomonadati</taxon>
        <taxon>Pseudomonadota</taxon>
        <taxon>Alphaproteobacteria</taxon>
        <taxon>Sphingomonadales</taxon>
        <taxon>Sphingomonadaceae</taxon>
        <taxon>Sphingomonas</taxon>
    </lineage>
</organism>
<comment type="caution">
    <text evidence="7">The sequence shown here is derived from an EMBL/GenBank/DDBJ whole genome shotgun (WGS) entry which is preliminary data.</text>
</comment>
<dbReference type="InterPro" id="IPR014777">
    <property type="entry name" value="4pyrrole_Mease_sub1"/>
</dbReference>
<dbReference type="InterPro" id="IPR035996">
    <property type="entry name" value="4pyrrol_Methylase_sf"/>
</dbReference>
<dbReference type="SUPFAM" id="SSF53790">
    <property type="entry name" value="Tetrapyrrole methylase"/>
    <property type="match status" value="1"/>
</dbReference>
<keyword evidence="5" id="KW-0627">Porphyrin biosynthesis</keyword>
<sequence length="251" mass="26683">MKRSGLPVFLRLDGRPVILVGDGAMAEAKRRLLERAGAVIVGEADNASIALVACEDPEPVVARLRERGLLLNVADRPDLCDFTLPAIVERDPVTIAIGTGGASAGLAAALRQRIEPLIPARLGALADVLAGARDAMRTRWPDGGDRRRALGAALAGPLDPLQEQDDDAVARWIADPQAPNDRVETIRLTSTDPDDLTLRAARLLAQADRVSHRADVPAAILDRARADADRMMCETPPTGLPGLTVDVSTVR</sequence>
<dbReference type="PANTHER" id="PTHR35330">
    <property type="entry name" value="SIROHEME BIOSYNTHESIS PROTEIN MET8"/>
    <property type="match status" value="1"/>
</dbReference>
<dbReference type="NCBIfam" id="TIGR01470">
    <property type="entry name" value="cysG_Nterm"/>
    <property type="match status" value="1"/>
</dbReference>
<dbReference type="EC" id="1.3.1.76" evidence="2"/>
<dbReference type="SUPFAM" id="SSF75615">
    <property type="entry name" value="Siroheme synthase middle domains-like"/>
    <property type="match status" value="1"/>
</dbReference>
<dbReference type="Gene3D" id="3.40.1010.10">
    <property type="entry name" value="Cobalt-precorrin-4 Transmethylase, Domain 1"/>
    <property type="match status" value="1"/>
</dbReference>
<dbReference type="SUPFAM" id="SSF51735">
    <property type="entry name" value="NAD(P)-binding Rossmann-fold domains"/>
    <property type="match status" value="1"/>
</dbReference>
<evidence type="ECO:0000256" key="4">
    <source>
        <dbReference type="ARBA" id="ARBA00023027"/>
    </source>
</evidence>
<comment type="pathway">
    <text evidence="1">Porphyrin-containing compound metabolism; siroheme biosynthesis; sirohydrochlorin from precorrin-2: step 1/1.</text>
</comment>
<dbReference type="Proteomes" id="UP001629244">
    <property type="component" value="Unassembled WGS sequence"/>
</dbReference>
<evidence type="ECO:0000256" key="2">
    <source>
        <dbReference type="ARBA" id="ARBA00012400"/>
    </source>
</evidence>
<evidence type="ECO:0000313" key="8">
    <source>
        <dbReference type="Proteomes" id="UP001629244"/>
    </source>
</evidence>
<dbReference type="InterPro" id="IPR028161">
    <property type="entry name" value="Met8-like"/>
</dbReference>
<accession>A0ABW8YKA8</accession>
<keyword evidence="3" id="KW-0560">Oxidoreductase</keyword>
<name>A0ABW8YKA8_9SPHN</name>
<dbReference type="PANTHER" id="PTHR35330:SF1">
    <property type="entry name" value="SIROHEME BIOSYNTHESIS PROTEIN MET8"/>
    <property type="match status" value="1"/>
</dbReference>
<evidence type="ECO:0000313" key="7">
    <source>
        <dbReference type="EMBL" id="MFL9840327.1"/>
    </source>
</evidence>
<dbReference type="InterPro" id="IPR036291">
    <property type="entry name" value="NAD(P)-bd_dom_sf"/>
</dbReference>
<dbReference type="EMBL" id="JBELQC010000001">
    <property type="protein sequence ID" value="MFL9840327.1"/>
    <property type="molecule type" value="Genomic_DNA"/>
</dbReference>
<evidence type="ECO:0000256" key="1">
    <source>
        <dbReference type="ARBA" id="ARBA00005010"/>
    </source>
</evidence>
<dbReference type="RefSeq" id="WP_408077268.1">
    <property type="nucleotide sequence ID" value="NZ_JBELQC010000001.1"/>
</dbReference>